<reference evidence="7" key="1">
    <citation type="journal article" date="2019" name="Int. J. Syst. Evol. Microbiol.">
        <title>The Global Catalogue of Microorganisms (GCM) 10K type strain sequencing project: providing services to taxonomists for standard genome sequencing and annotation.</title>
        <authorList>
            <consortium name="The Broad Institute Genomics Platform"/>
            <consortium name="The Broad Institute Genome Sequencing Center for Infectious Disease"/>
            <person name="Wu L."/>
            <person name="Ma J."/>
        </authorList>
    </citation>
    <scope>NUCLEOTIDE SEQUENCE [LARGE SCALE GENOMIC DNA]</scope>
    <source>
        <strain evidence="7">CGMCC 1.12286</strain>
    </source>
</reference>
<comment type="caution">
    <text evidence="6">The sequence shown here is derived from an EMBL/GenBank/DDBJ whole genome shotgun (WGS) entry which is preliminary data.</text>
</comment>
<evidence type="ECO:0000313" key="6">
    <source>
        <dbReference type="EMBL" id="MFD1675676.1"/>
    </source>
</evidence>
<name>A0ABW4JH78_9BACL</name>
<sequence>MKKRVWVSAGTLFCCAAMVGCAGVAGLPSPRSITKLTSATAKTPPNHLKSQKAKQNNTTAAAMNKAKAKTAVQSKAQQTGNQTSSARDKSSASTKLPAITHWDTTDYHHIAQKMLVPEVYHLPAGEVGLSIDDGPSPYTQQIINVFNQYHAHATFFFVGTNVKRYPQVVKNAAASGDLVEDHSMSHPDFFTISPAEQMAQIDDDAQLISGLTGQPVRLFRPPYENFNNVTEQILKRDGMALALWNRDPRDWAAESADEIVHAVVDDNPSGGVFDLHDKALTLAALPEILQGLEAQHLKIVVLPTPKVTSGVNSASR</sequence>
<feature type="chain" id="PRO_5045419016" evidence="4">
    <location>
        <begin position="23"/>
        <end position="316"/>
    </location>
</feature>
<dbReference type="InterPro" id="IPR002509">
    <property type="entry name" value="NODB_dom"/>
</dbReference>
<dbReference type="PROSITE" id="PS51677">
    <property type="entry name" value="NODB"/>
    <property type="match status" value="1"/>
</dbReference>
<keyword evidence="7" id="KW-1185">Reference proteome</keyword>
<feature type="domain" description="NodB homology" evidence="5">
    <location>
        <begin position="125"/>
        <end position="300"/>
    </location>
</feature>
<gene>
    <name evidence="6" type="ORF">ACFSB2_13325</name>
</gene>
<dbReference type="CDD" id="cd10917">
    <property type="entry name" value="CE4_NodB_like_6s_7s"/>
    <property type="match status" value="1"/>
</dbReference>
<dbReference type="PANTHER" id="PTHR10587">
    <property type="entry name" value="GLYCOSYL TRANSFERASE-RELATED"/>
    <property type="match status" value="1"/>
</dbReference>
<dbReference type="EMBL" id="JBHUCX010000035">
    <property type="protein sequence ID" value="MFD1675676.1"/>
    <property type="molecule type" value="Genomic_DNA"/>
</dbReference>
<dbReference type="PANTHER" id="PTHR10587:SF133">
    <property type="entry name" value="CHITIN DEACETYLASE 1-RELATED"/>
    <property type="match status" value="1"/>
</dbReference>
<evidence type="ECO:0000256" key="4">
    <source>
        <dbReference type="SAM" id="SignalP"/>
    </source>
</evidence>
<dbReference type="Proteomes" id="UP001597079">
    <property type="component" value="Unassembled WGS sequence"/>
</dbReference>
<dbReference type="RefSeq" id="WP_377943563.1">
    <property type="nucleotide sequence ID" value="NZ_JBHUCX010000035.1"/>
</dbReference>
<protein>
    <submittedName>
        <fullName evidence="6">Polysaccharide deacetylase family protein</fullName>
        <ecNumber evidence="6">3.-.-.-</ecNumber>
    </submittedName>
</protein>
<proteinExistence type="predicted"/>
<evidence type="ECO:0000256" key="1">
    <source>
        <dbReference type="ARBA" id="ARBA00022723"/>
    </source>
</evidence>
<dbReference type="SUPFAM" id="SSF88713">
    <property type="entry name" value="Glycoside hydrolase/deacetylase"/>
    <property type="match status" value="1"/>
</dbReference>
<keyword evidence="2 6" id="KW-0378">Hydrolase</keyword>
<evidence type="ECO:0000256" key="2">
    <source>
        <dbReference type="ARBA" id="ARBA00022801"/>
    </source>
</evidence>
<dbReference type="Pfam" id="PF01522">
    <property type="entry name" value="Polysacc_deac_1"/>
    <property type="match status" value="1"/>
</dbReference>
<feature type="region of interest" description="Disordered" evidence="3">
    <location>
        <begin position="38"/>
        <end position="94"/>
    </location>
</feature>
<keyword evidence="1" id="KW-0479">Metal-binding</keyword>
<feature type="compositionally biased region" description="Low complexity" evidence="3">
    <location>
        <begin position="53"/>
        <end position="71"/>
    </location>
</feature>
<dbReference type="EC" id="3.-.-.-" evidence="6"/>
<organism evidence="6 7">
    <name type="scientific">Alicyclobacillus fodiniaquatilis</name>
    <dbReference type="NCBI Taxonomy" id="1661150"/>
    <lineage>
        <taxon>Bacteria</taxon>
        <taxon>Bacillati</taxon>
        <taxon>Bacillota</taxon>
        <taxon>Bacilli</taxon>
        <taxon>Bacillales</taxon>
        <taxon>Alicyclobacillaceae</taxon>
        <taxon>Alicyclobacillus</taxon>
    </lineage>
</organism>
<dbReference type="Gene3D" id="3.20.20.370">
    <property type="entry name" value="Glycoside hydrolase/deacetylase"/>
    <property type="match status" value="1"/>
</dbReference>
<dbReference type="InterPro" id="IPR050248">
    <property type="entry name" value="Polysacc_deacetylase_ArnD"/>
</dbReference>
<keyword evidence="4" id="KW-0732">Signal</keyword>
<evidence type="ECO:0000259" key="5">
    <source>
        <dbReference type="PROSITE" id="PS51677"/>
    </source>
</evidence>
<dbReference type="GO" id="GO:0016787">
    <property type="term" value="F:hydrolase activity"/>
    <property type="evidence" value="ECO:0007669"/>
    <property type="project" value="UniProtKB-KW"/>
</dbReference>
<evidence type="ECO:0000256" key="3">
    <source>
        <dbReference type="SAM" id="MobiDB-lite"/>
    </source>
</evidence>
<feature type="compositionally biased region" description="Polar residues" evidence="3">
    <location>
        <begin position="72"/>
        <end position="85"/>
    </location>
</feature>
<accession>A0ABW4JH78</accession>
<feature type="signal peptide" evidence="4">
    <location>
        <begin position="1"/>
        <end position="22"/>
    </location>
</feature>
<evidence type="ECO:0000313" key="7">
    <source>
        <dbReference type="Proteomes" id="UP001597079"/>
    </source>
</evidence>
<dbReference type="InterPro" id="IPR011330">
    <property type="entry name" value="Glyco_hydro/deAcase_b/a-brl"/>
</dbReference>
<dbReference type="PROSITE" id="PS51257">
    <property type="entry name" value="PROKAR_LIPOPROTEIN"/>
    <property type="match status" value="1"/>
</dbReference>